<protein>
    <recommendedName>
        <fullName evidence="2">TadE-like domain-containing protein</fullName>
    </recommendedName>
</protein>
<sequence>MVRPSERGAAAVEFAIVVPVLIMLLLGIMEFSRAYNAQASLSAAAREGVRVMAISNDPNGARSAAENTAVSLQPALVDGNIAFKNLDTGASTCAPGNRMTVTITYSLSTMTGIAGPFAMTGQGAMLCGG</sequence>
<accession>A0ABQ2ALE8</accession>
<gene>
    <name evidence="3" type="ORF">GCM10007170_13360</name>
</gene>
<dbReference type="Pfam" id="PF07811">
    <property type="entry name" value="TadE"/>
    <property type="match status" value="1"/>
</dbReference>
<keyword evidence="1" id="KW-0812">Transmembrane</keyword>
<feature type="domain" description="TadE-like" evidence="2">
    <location>
        <begin position="8"/>
        <end position="50"/>
    </location>
</feature>
<evidence type="ECO:0000256" key="1">
    <source>
        <dbReference type="SAM" id="Phobius"/>
    </source>
</evidence>
<reference evidence="4" key="1">
    <citation type="journal article" date="2019" name="Int. J. Syst. Evol. Microbiol.">
        <title>The Global Catalogue of Microorganisms (GCM) 10K type strain sequencing project: providing services to taxonomists for standard genome sequencing and annotation.</title>
        <authorList>
            <consortium name="The Broad Institute Genomics Platform"/>
            <consortium name="The Broad Institute Genome Sequencing Center for Infectious Disease"/>
            <person name="Wu L."/>
            <person name="Ma J."/>
        </authorList>
    </citation>
    <scope>NUCLEOTIDE SEQUENCE [LARGE SCALE GENOMIC DNA]</scope>
    <source>
        <strain evidence="4">CGMCC 1.12778</strain>
    </source>
</reference>
<proteinExistence type="predicted"/>
<feature type="transmembrane region" description="Helical" evidence="1">
    <location>
        <begin position="12"/>
        <end position="31"/>
    </location>
</feature>
<dbReference type="EMBL" id="BMFW01000004">
    <property type="protein sequence ID" value="GGH93152.1"/>
    <property type="molecule type" value="Genomic_DNA"/>
</dbReference>
<keyword evidence="4" id="KW-1185">Reference proteome</keyword>
<keyword evidence="1" id="KW-0472">Membrane</keyword>
<evidence type="ECO:0000313" key="4">
    <source>
        <dbReference type="Proteomes" id="UP000643279"/>
    </source>
</evidence>
<keyword evidence="1" id="KW-1133">Transmembrane helix</keyword>
<comment type="caution">
    <text evidence="3">The sequence shown here is derived from an EMBL/GenBank/DDBJ whole genome shotgun (WGS) entry which is preliminary data.</text>
</comment>
<dbReference type="Proteomes" id="UP000643279">
    <property type="component" value="Unassembled WGS sequence"/>
</dbReference>
<evidence type="ECO:0000259" key="2">
    <source>
        <dbReference type="Pfam" id="PF07811"/>
    </source>
</evidence>
<organism evidence="3 4">
    <name type="scientific">Arthrobacter liuii</name>
    <dbReference type="NCBI Taxonomy" id="1476996"/>
    <lineage>
        <taxon>Bacteria</taxon>
        <taxon>Bacillati</taxon>
        <taxon>Actinomycetota</taxon>
        <taxon>Actinomycetes</taxon>
        <taxon>Micrococcales</taxon>
        <taxon>Micrococcaceae</taxon>
        <taxon>Arthrobacter</taxon>
    </lineage>
</organism>
<dbReference type="RefSeq" id="WP_188570851.1">
    <property type="nucleotide sequence ID" value="NZ_BMFW01000004.1"/>
</dbReference>
<dbReference type="InterPro" id="IPR012495">
    <property type="entry name" value="TadE-like_dom"/>
</dbReference>
<name>A0ABQ2ALE8_9MICC</name>
<evidence type="ECO:0000313" key="3">
    <source>
        <dbReference type="EMBL" id="GGH93152.1"/>
    </source>
</evidence>